<dbReference type="AlphaFoldDB" id="A0A0M7G7X8"/>
<evidence type="ECO:0000313" key="2">
    <source>
        <dbReference type="Proteomes" id="UP000255106"/>
    </source>
</evidence>
<gene>
    <name evidence="1" type="ORF">NCTC10005_03122</name>
</gene>
<organism evidence="1 2">
    <name type="scientific">Enterobacter cloacae</name>
    <dbReference type="NCBI Taxonomy" id="550"/>
    <lineage>
        <taxon>Bacteria</taxon>
        <taxon>Pseudomonadati</taxon>
        <taxon>Pseudomonadota</taxon>
        <taxon>Gammaproteobacteria</taxon>
        <taxon>Enterobacterales</taxon>
        <taxon>Enterobacteriaceae</taxon>
        <taxon>Enterobacter</taxon>
        <taxon>Enterobacter cloacae complex</taxon>
    </lineage>
</organism>
<protein>
    <submittedName>
        <fullName evidence="1">Uncharacterized protein</fullName>
    </submittedName>
</protein>
<sequence length="50" mass="6244">MTNEFLAWFAQHIGERPFFSEEEKEELKTYTWLAWRDSRRSLEKENLETY</sequence>
<reference evidence="1 2" key="1">
    <citation type="submission" date="2018-06" db="EMBL/GenBank/DDBJ databases">
        <authorList>
            <consortium name="Pathogen Informatics"/>
            <person name="Doyle S."/>
        </authorList>
    </citation>
    <scope>NUCLEOTIDE SEQUENCE [LARGE SCALE GENOMIC DNA]</scope>
    <source>
        <strain evidence="1 2">NCTC10005</strain>
    </source>
</reference>
<name>A0A0M7G7X8_ENTCL</name>
<dbReference type="RefSeq" id="WP_165444164.1">
    <property type="nucleotide sequence ID" value="NZ_CAIZTI010000027.1"/>
</dbReference>
<dbReference type="EMBL" id="UGJB01000004">
    <property type="protein sequence ID" value="STQ10376.1"/>
    <property type="molecule type" value="Genomic_DNA"/>
</dbReference>
<proteinExistence type="predicted"/>
<dbReference type="Proteomes" id="UP000255106">
    <property type="component" value="Unassembled WGS sequence"/>
</dbReference>
<accession>A0A0M7G7X8</accession>
<evidence type="ECO:0000313" key="1">
    <source>
        <dbReference type="EMBL" id="STQ10376.1"/>
    </source>
</evidence>